<accession>A0ABX5V1Q7</accession>
<sequence length="65" mass="6472">MALPSAPGAAGTFVGELNPHGPDVSPVAFGYAGTAGLPALDIDDRNQAASAVRQGIACFPEVYDG</sequence>
<reference evidence="1 2" key="1">
    <citation type="submission" date="2018-11" db="EMBL/GenBank/DDBJ databases">
        <title>Genome sequences of Brenneria nigrifluens and Brenneria rubrifaciens.</title>
        <authorList>
            <person name="Poret-Peterson A.T."/>
            <person name="McClean A.E."/>
            <person name="Kluepfel D.A."/>
        </authorList>
    </citation>
    <scope>NUCLEOTIDE SEQUENCE [LARGE SCALE GENOMIC DNA]</scope>
    <source>
        <strain evidence="1 2">ATCC 13028</strain>
    </source>
</reference>
<dbReference type="EMBL" id="CP034036">
    <property type="protein sequence ID" value="QCR05656.1"/>
    <property type="molecule type" value="Genomic_DNA"/>
</dbReference>
<evidence type="ECO:0000313" key="1">
    <source>
        <dbReference type="EMBL" id="QCR05656.1"/>
    </source>
</evidence>
<dbReference type="Proteomes" id="UP000303847">
    <property type="component" value="Chromosome"/>
</dbReference>
<proteinExistence type="predicted"/>
<evidence type="ECO:0000313" key="2">
    <source>
        <dbReference type="Proteomes" id="UP000303847"/>
    </source>
</evidence>
<protein>
    <submittedName>
        <fullName evidence="1">Uncharacterized protein</fullName>
    </submittedName>
</protein>
<organism evidence="1 2">
    <name type="scientific">Brenneria nigrifluens DSM 30175 = ATCC 13028</name>
    <dbReference type="NCBI Taxonomy" id="1121120"/>
    <lineage>
        <taxon>Bacteria</taxon>
        <taxon>Pseudomonadati</taxon>
        <taxon>Pseudomonadota</taxon>
        <taxon>Gammaproteobacteria</taxon>
        <taxon>Enterobacterales</taxon>
        <taxon>Pectobacteriaceae</taxon>
        <taxon>Brenneria</taxon>
    </lineage>
</organism>
<dbReference type="RefSeq" id="WP_009113975.1">
    <property type="nucleotide sequence ID" value="NZ_CP034036.1"/>
</dbReference>
<gene>
    <name evidence="1" type="ORF">EH206_16590</name>
</gene>
<keyword evidence="2" id="KW-1185">Reference proteome</keyword>
<name>A0ABX5V1Q7_9GAMM</name>